<keyword evidence="2" id="KW-1185">Reference proteome</keyword>
<name>A0AAV9DXG9_ACOCL</name>
<reference evidence="1" key="1">
    <citation type="journal article" date="2023" name="Nat. Commun.">
        <title>Diploid and tetraploid genomes of Acorus and the evolution of monocots.</title>
        <authorList>
            <person name="Ma L."/>
            <person name="Liu K.W."/>
            <person name="Li Z."/>
            <person name="Hsiao Y.Y."/>
            <person name="Qi Y."/>
            <person name="Fu T."/>
            <person name="Tang G.D."/>
            <person name="Zhang D."/>
            <person name="Sun W.H."/>
            <person name="Liu D.K."/>
            <person name="Li Y."/>
            <person name="Chen G.Z."/>
            <person name="Liu X.D."/>
            <person name="Liao X.Y."/>
            <person name="Jiang Y.T."/>
            <person name="Yu X."/>
            <person name="Hao Y."/>
            <person name="Huang J."/>
            <person name="Zhao X.W."/>
            <person name="Ke S."/>
            <person name="Chen Y.Y."/>
            <person name="Wu W.L."/>
            <person name="Hsu J.L."/>
            <person name="Lin Y.F."/>
            <person name="Huang M.D."/>
            <person name="Li C.Y."/>
            <person name="Huang L."/>
            <person name="Wang Z.W."/>
            <person name="Zhao X."/>
            <person name="Zhong W.Y."/>
            <person name="Peng D.H."/>
            <person name="Ahmad S."/>
            <person name="Lan S."/>
            <person name="Zhang J.S."/>
            <person name="Tsai W.C."/>
            <person name="Van de Peer Y."/>
            <person name="Liu Z.J."/>
        </authorList>
    </citation>
    <scope>NUCLEOTIDE SEQUENCE</scope>
    <source>
        <strain evidence="1">CP</strain>
    </source>
</reference>
<reference evidence="1" key="2">
    <citation type="submission" date="2023-06" db="EMBL/GenBank/DDBJ databases">
        <authorList>
            <person name="Ma L."/>
            <person name="Liu K.-W."/>
            <person name="Li Z."/>
            <person name="Hsiao Y.-Y."/>
            <person name="Qi Y."/>
            <person name="Fu T."/>
            <person name="Tang G."/>
            <person name="Zhang D."/>
            <person name="Sun W.-H."/>
            <person name="Liu D.-K."/>
            <person name="Li Y."/>
            <person name="Chen G.-Z."/>
            <person name="Liu X.-D."/>
            <person name="Liao X.-Y."/>
            <person name="Jiang Y.-T."/>
            <person name="Yu X."/>
            <person name="Hao Y."/>
            <person name="Huang J."/>
            <person name="Zhao X.-W."/>
            <person name="Ke S."/>
            <person name="Chen Y.-Y."/>
            <person name="Wu W.-L."/>
            <person name="Hsu J.-L."/>
            <person name="Lin Y.-F."/>
            <person name="Huang M.-D."/>
            <person name="Li C.-Y."/>
            <person name="Huang L."/>
            <person name="Wang Z.-W."/>
            <person name="Zhao X."/>
            <person name="Zhong W.-Y."/>
            <person name="Peng D.-H."/>
            <person name="Ahmad S."/>
            <person name="Lan S."/>
            <person name="Zhang J.-S."/>
            <person name="Tsai W.-C."/>
            <person name="Van De Peer Y."/>
            <person name="Liu Z.-J."/>
        </authorList>
    </citation>
    <scope>NUCLEOTIDE SEQUENCE</scope>
    <source>
        <strain evidence="1">CP</strain>
        <tissue evidence="1">Leaves</tissue>
    </source>
</reference>
<sequence length="61" mass="6478">MLPEVAVVAEDISDGDIGVLIGAQGYMLLILKLDECLGFSTNGLLQVARTCRLSIGRSLID</sequence>
<comment type="caution">
    <text evidence="1">The sequence shown here is derived from an EMBL/GenBank/DDBJ whole genome shotgun (WGS) entry which is preliminary data.</text>
</comment>
<dbReference type="EMBL" id="JAUJYO010000010">
    <property type="protein sequence ID" value="KAK1305885.1"/>
    <property type="molecule type" value="Genomic_DNA"/>
</dbReference>
<organism evidence="1 2">
    <name type="scientific">Acorus calamus</name>
    <name type="common">Sweet flag</name>
    <dbReference type="NCBI Taxonomy" id="4465"/>
    <lineage>
        <taxon>Eukaryota</taxon>
        <taxon>Viridiplantae</taxon>
        <taxon>Streptophyta</taxon>
        <taxon>Embryophyta</taxon>
        <taxon>Tracheophyta</taxon>
        <taxon>Spermatophyta</taxon>
        <taxon>Magnoliopsida</taxon>
        <taxon>Liliopsida</taxon>
        <taxon>Acoraceae</taxon>
        <taxon>Acorus</taxon>
    </lineage>
</organism>
<evidence type="ECO:0000313" key="1">
    <source>
        <dbReference type="EMBL" id="KAK1305885.1"/>
    </source>
</evidence>
<dbReference type="AlphaFoldDB" id="A0AAV9DXG9"/>
<proteinExistence type="predicted"/>
<protein>
    <submittedName>
        <fullName evidence="1">Uncharacterized protein</fullName>
    </submittedName>
</protein>
<evidence type="ECO:0000313" key="2">
    <source>
        <dbReference type="Proteomes" id="UP001180020"/>
    </source>
</evidence>
<gene>
    <name evidence="1" type="ORF">QJS10_CPA10g01561</name>
</gene>
<dbReference type="Proteomes" id="UP001180020">
    <property type="component" value="Unassembled WGS sequence"/>
</dbReference>
<accession>A0AAV9DXG9</accession>